<feature type="compositionally biased region" description="Low complexity" evidence="1">
    <location>
        <begin position="16"/>
        <end position="33"/>
    </location>
</feature>
<feature type="compositionally biased region" description="Polar residues" evidence="1">
    <location>
        <begin position="717"/>
        <end position="729"/>
    </location>
</feature>
<feature type="compositionally biased region" description="Polar residues" evidence="1">
    <location>
        <begin position="72"/>
        <end position="87"/>
    </location>
</feature>
<proteinExistence type="predicted"/>
<feature type="compositionally biased region" description="Low complexity" evidence="1">
    <location>
        <begin position="506"/>
        <end position="515"/>
    </location>
</feature>
<dbReference type="EMBL" id="KQ087281">
    <property type="protein sequence ID" value="KLT38826.1"/>
    <property type="molecule type" value="Genomic_DNA"/>
</dbReference>
<feature type="compositionally biased region" description="Basic and acidic residues" evidence="1">
    <location>
        <begin position="965"/>
        <end position="988"/>
    </location>
</feature>
<feature type="compositionally biased region" description="Pro residues" evidence="1">
    <location>
        <begin position="1653"/>
        <end position="1662"/>
    </location>
</feature>
<evidence type="ECO:0000313" key="2">
    <source>
        <dbReference type="EMBL" id="KLT38826.1"/>
    </source>
</evidence>
<feature type="compositionally biased region" description="Basic and acidic residues" evidence="1">
    <location>
        <begin position="343"/>
        <end position="364"/>
    </location>
</feature>
<feature type="compositionally biased region" description="Polar residues" evidence="1">
    <location>
        <begin position="1822"/>
        <end position="1836"/>
    </location>
</feature>
<sequence>MDAPRRRNPSGSTAARPGSRSSRRILSGGAPVELGGGVGILGLMNDEQPPSPTNATPQYSYNLYANLPIASSAGSGSSTRQVTSQSRAGPVHNPTPSTASTASASASSPTLSSSPVSPLPSFGTWSVGPSASGATTRTENASNTGTISSLASTSSSASTSRRGPATSSGNNARRVDDGSSDDSTDKVRADPPKPLPAMAQGALPAPPGVLASGSESSSLKAAKKGKNGNVPAPIRTDRSNAGPSNSGKGGRYDDFGDIVSNFQPRRNAPPPPSQSQTTSRDPPTKKKVPSRVETGETSKQPSIPHYHHQRSVTDPMQPPSSIQSVDYLRTVPEQRRTASGMSDGRRTPNSENAARRAGGDDNPRPRNVTAPTQPTIKTRKSSDLLRRPSAELLGMFRPDSERASRERDAKDAKAAAQRALGVDSDNRKGPAITLKKSSGALRNLFRSKPKEPPPETPNLPRTSFALGDLVRPKPNVSSGTSTPISVSAPYQPDGQRSSLHERQAPSITSSSGDSSIRGKKKSTTSDRDLPQLPPSDSGPSSKPAGNAKKPSSPVLSKFSPKLPSPKAARRVAPPSPTEAKGARLPAAAGATLSPPSAKSGGGLSASQIDPLRYSKLPPRGASKDTISDAANSATSPAGSDTGSTSTVRQLADEEGRSSYDSLAEDAQEWKPALKSSSSLHLLQLPELDLALDFSFDGFGASSSSPKGSSPRGSQPGTPGSRSRSASGTLLASPASKTARAERRRSKSFDAAAAGGDDVWQPLDFDKPWTGNKLFATSTSSASAPKLTTTRASPDANTTSRGTTHSGLSGKSAGTTGTGTSQDTDSLSTHGSSFDHSRTPSGGSSTNETSSPSPPRTPEDAHSAFLATGGDGKVQRTSLDPPISLEVPETSLGKSLLAYDRPYSTEVNATPSSSSQATPTRMVDLETPRAETGSAVSPSEVPTPKAETPTPTPTPSTSALMLVEKALPKAEPRTPERAPVRAPEPEAAPKKSRARLIHDNPARPPRELEEPKEPEQIPPSKAPFRCRPTHRTLLADAKPVLPDPKLSIRDLTQDLIRALDNFRYPTQTGSGPERSGIIRNKLLMLVQEVDRRCYSRHEEAAYRDLREVCFDWADSLLFELRVEQPANERGACLEGLAAVLESQCLAAEALESSPSHQDAFLHLMMRVMNFVMDKLGAKGVFHNTLLFSGRFLAFAFFRIPHVGGQLVGVLQPPRGALMRFTRPVLLGRKVPPEAQPVYPAHLQGLCFDDSQSYTRRLLTLDPDFDSAAEKEAFHFQPGNWLRRWQSDDSELFPAFYRAYHKQLALYLAPAILYYQQQRRPIPASVLLRAPGYAHLATIFSIKCHSYILGSVNAVTTSSSTQHFDATESAGFRGSQKPAVLETANRRLVETLWMFASAPINVPTRDNMVIQCEGSQLWGEMVDLWTKNLISKTSLYAPKGVFCLFDLLDGLVDPIQWGDVHSPLDVPYLIGLFRLALNEAEHALTLVKVIAFVFTHWEILTARPEDRRELCMDILLDKKLFERLLLFWSQSVRSYVLRLVVFRLGHLHSTKDDPASYEVEIQSVRLLQQRLDRIKKRYDELEPQQSPEILDNASLPPRTPTTPGLPRSRSTITMVTDSPQAPTRAERLLAKEEDEGKSKSKWWKRTLGIQKKPKVPSPKPPSSPSMPDTSPVVRSPRLSTASTGSNGSGSPHTASSSSLPAQKNIPAPPGVRKADAGSSPRSTLGPSLMPPEVGMGGGGANSPTSPSSPSNFIVRGARKSPPPNISTEGGPKPHLRAIQDAKAQFAFEFELPTASPLSDTFEASNPTSPRRNSQPPSPRGATSPHMSHSFSKRSSLLPPSTEKALEAYGHSTPKMTARDRDPGYPVRLHAYAIRMLAELEDAQKEYDEWWSEGGIGKVDGAPPRLAVAWPFHEGED</sequence>
<feature type="compositionally biased region" description="Polar residues" evidence="1">
    <location>
        <begin position="904"/>
        <end position="918"/>
    </location>
</feature>
<dbReference type="InterPro" id="IPR013887">
    <property type="entry name" value="UPF0592"/>
</dbReference>
<feature type="compositionally biased region" description="Low complexity" evidence="1">
    <location>
        <begin position="94"/>
        <end position="121"/>
    </location>
</feature>
<evidence type="ECO:0008006" key="4">
    <source>
        <dbReference type="Google" id="ProtNLM"/>
    </source>
</evidence>
<feature type="region of interest" description="Disordered" evidence="1">
    <location>
        <begin position="1"/>
        <end position="675"/>
    </location>
</feature>
<feature type="compositionally biased region" description="Low complexity" evidence="1">
    <location>
        <begin position="1663"/>
        <end position="1696"/>
    </location>
</feature>
<feature type="region of interest" description="Disordered" evidence="1">
    <location>
        <begin position="700"/>
        <end position="890"/>
    </location>
</feature>
<feature type="compositionally biased region" description="Low complexity" evidence="1">
    <location>
        <begin position="1802"/>
        <end position="1812"/>
    </location>
</feature>
<dbReference type="GeneID" id="28987634"/>
<feature type="compositionally biased region" description="Polar residues" evidence="1">
    <location>
        <begin position="1610"/>
        <end position="1619"/>
    </location>
</feature>
<feature type="compositionally biased region" description="Low complexity" evidence="1">
    <location>
        <begin position="1599"/>
        <end position="1609"/>
    </location>
</feature>
<feature type="compositionally biased region" description="Low complexity" evidence="1">
    <location>
        <begin position="838"/>
        <end position="850"/>
    </location>
</feature>
<organism evidence="2 3">
    <name type="scientific">Cutaneotrichosporon oleaginosum</name>
    <dbReference type="NCBI Taxonomy" id="879819"/>
    <lineage>
        <taxon>Eukaryota</taxon>
        <taxon>Fungi</taxon>
        <taxon>Dikarya</taxon>
        <taxon>Basidiomycota</taxon>
        <taxon>Agaricomycotina</taxon>
        <taxon>Tremellomycetes</taxon>
        <taxon>Trichosporonales</taxon>
        <taxon>Trichosporonaceae</taxon>
        <taxon>Cutaneotrichosporon</taxon>
    </lineage>
</organism>
<gene>
    <name evidence="2" type="ORF">CC85DRAFT_331271</name>
</gene>
<dbReference type="Pfam" id="PF08578">
    <property type="entry name" value="DUF1765"/>
    <property type="match status" value="1"/>
</dbReference>
<feature type="compositionally biased region" description="Low complexity" evidence="1">
    <location>
        <begin position="144"/>
        <end position="169"/>
    </location>
</feature>
<dbReference type="STRING" id="879819.A0A0J0XCN4"/>
<dbReference type="PANTHER" id="PTHR37988:SF1">
    <property type="entry name" value="UPF0592 MEMBRANE PROTEIN C7D4.03C"/>
    <property type="match status" value="1"/>
</dbReference>
<feature type="compositionally biased region" description="Basic and acidic residues" evidence="1">
    <location>
        <begin position="173"/>
        <end position="191"/>
    </location>
</feature>
<dbReference type="PANTHER" id="PTHR37988">
    <property type="entry name" value="UPF0592 MEMBRANE PROTEIN C7D4.03C"/>
    <property type="match status" value="1"/>
</dbReference>
<reference evidence="2 3" key="1">
    <citation type="submission" date="2015-03" db="EMBL/GenBank/DDBJ databases">
        <title>Genomics and transcriptomics of the oil-accumulating basidiomycete yeast T. oleaginosus allow insights into substrate utilization and the diverse evolutionary trajectories of mating systems in fungi.</title>
        <authorList>
            <consortium name="DOE Joint Genome Institute"/>
            <person name="Kourist R."/>
            <person name="Kracht O."/>
            <person name="Bracharz F."/>
            <person name="Lipzen A."/>
            <person name="Nolan M."/>
            <person name="Ohm R."/>
            <person name="Grigoriev I."/>
            <person name="Sun S."/>
            <person name="Heitman J."/>
            <person name="Bruck T."/>
            <person name="Nowrousian M."/>
        </authorList>
    </citation>
    <scope>NUCLEOTIDE SEQUENCE [LARGE SCALE GENOMIC DNA]</scope>
    <source>
        <strain evidence="2 3">IBC0246</strain>
    </source>
</reference>
<feature type="region of interest" description="Disordered" evidence="1">
    <location>
        <begin position="1580"/>
        <end position="1860"/>
    </location>
</feature>
<feature type="region of interest" description="Disordered" evidence="1">
    <location>
        <begin position="902"/>
        <end position="1025"/>
    </location>
</feature>
<protein>
    <recommendedName>
        <fullName evidence="4">DUF1765-domain-containing protein</fullName>
    </recommendedName>
</protein>
<feature type="compositionally biased region" description="Polar residues" evidence="1">
    <location>
        <begin position="123"/>
        <end position="143"/>
    </location>
</feature>
<evidence type="ECO:0000313" key="3">
    <source>
        <dbReference type="Proteomes" id="UP000053611"/>
    </source>
</evidence>
<feature type="compositionally biased region" description="Low complexity" evidence="1">
    <location>
        <begin position="805"/>
        <end position="828"/>
    </location>
</feature>
<feature type="compositionally biased region" description="Polar residues" evidence="1">
    <location>
        <begin position="774"/>
        <end position="804"/>
    </location>
</feature>
<feature type="compositionally biased region" description="Basic and acidic residues" evidence="1">
    <location>
        <begin position="398"/>
        <end position="413"/>
    </location>
</feature>
<evidence type="ECO:0000256" key="1">
    <source>
        <dbReference type="SAM" id="MobiDB-lite"/>
    </source>
</evidence>
<feature type="compositionally biased region" description="Basic and acidic residues" evidence="1">
    <location>
        <begin position="380"/>
        <end position="389"/>
    </location>
</feature>
<keyword evidence="3" id="KW-1185">Reference proteome</keyword>
<feature type="compositionally biased region" description="Basic and acidic residues" evidence="1">
    <location>
        <begin position="995"/>
        <end position="1014"/>
    </location>
</feature>
<accession>A0A0J0XCN4</accession>
<dbReference type="Proteomes" id="UP000053611">
    <property type="component" value="Unassembled WGS sequence"/>
</dbReference>
<feature type="compositionally biased region" description="Polar residues" evidence="1">
    <location>
        <begin position="628"/>
        <end position="648"/>
    </location>
</feature>
<feature type="compositionally biased region" description="Polar residues" evidence="1">
    <location>
        <begin position="475"/>
        <end position="485"/>
    </location>
</feature>
<feature type="compositionally biased region" description="Basic and acidic residues" evidence="1">
    <location>
        <begin position="1622"/>
        <end position="1636"/>
    </location>
</feature>
<dbReference type="OrthoDB" id="296767at2759"/>
<name>A0A0J0XCN4_9TREE</name>
<dbReference type="RefSeq" id="XP_018275317.1">
    <property type="nucleotide sequence ID" value="XM_018427031.1"/>
</dbReference>
<feature type="compositionally biased region" description="Polar residues" evidence="1">
    <location>
        <begin position="53"/>
        <end position="63"/>
    </location>
</feature>
<feature type="compositionally biased region" description="Low complexity" evidence="1">
    <location>
        <begin position="700"/>
        <end position="716"/>
    </location>
</feature>